<dbReference type="Proteomes" id="UP000326565">
    <property type="component" value="Unassembled WGS sequence"/>
</dbReference>
<feature type="transmembrane region" description="Helical" evidence="7">
    <location>
        <begin position="127"/>
        <end position="147"/>
    </location>
</feature>
<evidence type="ECO:0000313" key="9">
    <source>
        <dbReference type="EMBL" id="KAB8075013.1"/>
    </source>
</evidence>
<feature type="transmembrane region" description="Helical" evidence="7">
    <location>
        <begin position="159"/>
        <end position="184"/>
    </location>
</feature>
<feature type="transmembrane region" description="Helical" evidence="7">
    <location>
        <begin position="196"/>
        <end position="219"/>
    </location>
</feature>
<sequence length="321" mass="34675">MSITVVVSYLYMWYTKVSYPFGTRPVLHLLLFRAAGGFFGVYGLYSSVQYLPLSEATVLTFLAPILTCYACSLFIPNETFTRKQQLAGVVSLVGVVLIARPFSASSTGDSPDSGETGADKPNSADEYHHILAIIMALIGVMGASCAYSSIRMIGQRCHALVSVTYFSLFTTIVSTVAILVMPSISMELPSTPLEWTLLLGLGVCGFLLQFLLTAGLSYVPPPRLRKKSSASGQQSQDGNDDSNETKEPPSSSSGSRATSMIYMQMLFALFYDRVVWGSTLSPLSWLGSGLILGSAIYVAVVREGRSEAPATAERRDENETS</sequence>
<dbReference type="InterPro" id="IPR000620">
    <property type="entry name" value="EamA_dom"/>
</dbReference>
<evidence type="ECO:0000256" key="7">
    <source>
        <dbReference type="SAM" id="Phobius"/>
    </source>
</evidence>
<keyword evidence="4 7" id="KW-1133">Transmembrane helix</keyword>
<evidence type="ECO:0000256" key="5">
    <source>
        <dbReference type="ARBA" id="ARBA00023136"/>
    </source>
</evidence>
<feature type="region of interest" description="Disordered" evidence="6">
    <location>
        <begin position="224"/>
        <end position="256"/>
    </location>
</feature>
<dbReference type="EMBL" id="ML732200">
    <property type="protein sequence ID" value="KAB8075013.1"/>
    <property type="molecule type" value="Genomic_DNA"/>
</dbReference>
<comment type="subcellular location">
    <subcellularLocation>
        <location evidence="1">Endoplasmic reticulum membrane</location>
        <topology evidence="1">Multi-pass membrane protein</topology>
    </subcellularLocation>
</comment>
<gene>
    <name evidence="9" type="ORF">BDV29DRAFT_172532</name>
</gene>
<organism evidence="9 10">
    <name type="scientific">Aspergillus leporis</name>
    <dbReference type="NCBI Taxonomy" id="41062"/>
    <lineage>
        <taxon>Eukaryota</taxon>
        <taxon>Fungi</taxon>
        <taxon>Dikarya</taxon>
        <taxon>Ascomycota</taxon>
        <taxon>Pezizomycotina</taxon>
        <taxon>Eurotiomycetes</taxon>
        <taxon>Eurotiomycetidae</taxon>
        <taxon>Eurotiales</taxon>
        <taxon>Aspergillaceae</taxon>
        <taxon>Aspergillus</taxon>
        <taxon>Aspergillus subgen. Circumdati</taxon>
    </lineage>
</organism>
<feature type="transmembrane region" description="Helical" evidence="7">
    <location>
        <begin position="57"/>
        <end position="75"/>
    </location>
</feature>
<keyword evidence="2 7" id="KW-0812">Transmembrane</keyword>
<dbReference type="InterPro" id="IPR037185">
    <property type="entry name" value="EmrE-like"/>
</dbReference>
<keyword evidence="10" id="KW-1185">Reference proteome</keyword>
<evidence type="ECO:0000256" key="1">
    <source>
        <dbReference type="ARBA" id="ARBA00004477"/>
    </source>
</evidence>
<feature type="transmembrane region" description="Helical" evidence="7">
    <location>
        <begin position="87"/>
        <end position="107"/>
    </location>
</feature>
<dbReference type="GO" id="GO:0016020">
    <property type="term" value="C:membrane"/>
    <property type="evidence" value="ECO:0007669"/>
    <property type="project" value="UniProtKB-SubCell"/>
</dbReference>
<dbReference type="AlphaFoldDB" id="A0A5N5X2I5"/>
<evidence type="ECO:0000256" key="2">
    <source>
        <dbReference type="ARBA" id="ARBA00022692"/>
    </source>
</evidence>
<dbReference type="OrthoDB" id="306876at2759"/>
<accession>A0A5N5X2I5</accession>
<dbReference type="PANTHER" id="PTHR22911:SF6">
    <property type="entry name" value="SOLUTE CARRIER FAMILY 35 MEMBER G1"/>
    <property type="match status" value="1"/>
</dbReference>
<feature type="domain" description="EamA" evidence="8">
    <location>
        <begin position="6"/>
        <end position="99"/>
    </location>
</feature>
<evidence type="ECO:0000256" key="6">
    <source>
        <dbReference type="SAM" id="MobiDB-lite"/>
    </source>
</evidence>
<evidence type="ECO:0000256" key="3">
    <source>
        <dbReference type="ARBA" id="ARBA00022824"/>
    </source>
</evidence>
<name>A0A5N5X2I5_9EURO</name>
<evidence type="ECO:0000256" key="4">
    <source>
        <dbReference type="ARBA" id="ARBA00022989"/>
    </source>
</evidence>
<proteinExistence type="predicted"/>
<dbReference type="PANTHER" id="PTHR22911">
    <property type="entry name" value="ACYL-MALONYL CONDENSING ENZYME-RELATED"/>
    <property type="match status" value="1"/>
</dbReference>
<reference evidence="9 10" key="1">
    <citation type="submission" date="2019-04" db="EMBL/GenBank/DDBJ databases">
        <title>Friends and foes A comparative genomics study of 23 Aspergillus species from section Flavi.</title>
        <authorList>
            <consortium name="DOE Joint Genome Institute"/>
            <person name="Kjaerbolling I."/>
            <person name="Vesth T."/>
            <person name="Frisvad J.C."/>
            <person name="Nybo J.L."/>
            <person name="Theobald S."/>
            <person name="Kildgaard S."/>
            <person name="Isbrandt T."/>
            <person name="Kuo A."/>
            <person name="Sato A."/>
            <person name="Lyhne E.K."/>
            <person name="Kogle M.E."/>
            <person name="Wiebenga A."/>
            <person name="Kun R.S."/>
            <person name="Lubbers R.J."/>
            <person name="Makela M.R."/>
            <person name="Barry K."/>
            <person name="Chovatia M."/>
            <person name="Clum A."/>
            <person name="Daum C."/>
            <person name="Haridas S."/>
            <person name="He G."/>
            <person name="LaButti K."/>
            <person name="Lipzen A."/>
            <person name="Mondo S."/>
            <person name="Riley R."/>
            <person name="Salamov A."/>
            <person name="Simmons B.A."/>
            <person name="Magnuson J.K."/>
            <person name="Henrissat B."/>
            <person name="Mortensen U.H."/>
            <person name="Larsen T.O."/>
            <person name="Devries R.P."/>
            <person name="Grigoriev I.V."/>
            <person name="Machida M."/>
            <person name="Baker S.E."/>
            <person name="Andersen M.R."/>
        </authorList>
    </citation>
    <scope>NUCLEOTIDE SEQUENCE [LARGE SCALE GENOMIC DNA]</scope>
    <source>
        <strain evidence="9 10">CBS 151.66</strain>
    </source>
</reference>
<keyword evidence="3" id="KW-0256">Endoplasmic reticulum</keyword>
<evidence type="ECO:0000313" key="10">
    <source>
        <dbReference type="Proteomes" id="UP000326565"/>
    </source>
</evidence>
<evidence type="ECO:0000259" key="8">
    <source>
        <dbReference type="Pfam" id="PF00892"/>
    </source>
</evidence>
<dbReference type="SUPFAM" id="SSF103481">
    <property type="entry name" value="Multidrug resistance efflux transporter EmrE"/>
    <property type="match status" value="2"/>
</dbReference>
<keyword evidence="5 7" id="KW-0472">Membrane</keyword>
<dbReference type="Pfam" id="PF00892">
    <property type="entry name" value="EamA"/>
    <property type="match status" value="1"/>
</dbReference>
<protein>
    <recommendedName>
        <fullName evidence="8">EamA domain-containing protein</fullName>
    </recommendedName>
</protein>
<feature type="transmembrane region" description="Helical" evidence="7">
    <location>
        <begin position="26"/>
        <end position="45"/>
    </location>
</feature>